<gene>
    <name evidence="1" type="ORF">GCK32_007071</name>
</gene>
<dbReference type="EMBL" id="WIXE01024269">
    <property type="protein sequence ID" value="KAK5965760.1"/>
    <property type="molecule type" value="Genomic_DNA"/>
</dbReference>
<organism evidence="1 2">
    <name type="scientific">Trichostrongylus colubriformis</name>
    <name type="common">Black scour worm</name>
    <dbReference type="NCBI Taxonomy" id="6319"/>
    <lineage>
        <taxon>Eukaryota</taxon>
        <taxon>Metazoa</taxon>
        <taxon>Ecdysozoa</taxon>
        <taxon>Nematoda</taxon>
        <taxon>Chromadorea</taxon>
        <taxon>Rhabditida</taxon>
        <taxon>Rhabditina</taxon>
        <taxon>Rhabditomorpha</taxon>
        <taxon>Strongyloidea</taxon>
        <taxon>Trichostrongylidae</taxon>
        <taxon>Trichostrongylus</taxon>
    </lineage>
</organism>
<protein>
    <submittedName>
        <fullName evidence="1">Uncharacterized protein</fullName>
    </submittedName>
</protein>
<evidence type="ECO:0000313" key="2">
    <source>
        <dbReference type="Proteomes" id="UP001331761"/>
    </source>
</evidence>
<name>A0AAN8ES30_TRICO</name>
<keyword evidence="2" id="KW-1185">Reference proteome</keyword>
<proteinExistence type="predicted"/>
<dbReference type="AlphaFoldDB" id="A0AAN8ES30"/>
<reference evidence="1 2" key="1">
    <citation type="submission" date="2019-10" db="EMBL/GenBank/DDBJ databases">
        <title>Assembly and Annotation for the nematode Trichostrongylus colubriformis.</title>
        <authorList>
            <person name="Martin J."/>
        </authorList>
    </citation>
    <scope>NUCLEOTIDE SEQUENCE [LARGE SCALE GENOMIC DNA]</scope>
    <source>
        <strain evidence="1">G859</strain>
        <tissue evidence="1">Whole worm</tissue>
    </source>
</reference>
<evidence type="ECO:0000313" key="1">
    <source>
        <dbReference type="EMBL" id="KAK5965760.1"/>
    </source>
</evidence>
<dbReference type="Proteomes" id="UP001331761">
    <property type="component" value="Unassembled WGS sequence"/>
</dbReference>
<sequence>MVDGNPIHFRVDSRGHHNYQRIDLGTDGQAEATASIAHRSQRLRRSNPVHGSTKLHLQLQFKVCSRNVSCRPYSAKSSRFGMDFTSAAVVQAPNGSRRNYEILT</sequence>
<comment type="caution">
    <text evidence="1">The sequence shown here is derived from an EMBL/GenBank/DDBJ whole genome shotgun (WGS) entry which is preliminary data.</text>
</comment>
<accession>A0AAN8ES30</accession>